<reference evidence="6 7" key="1">
    <citation type="submission" date="2018-04" db="EMBL/GenBank/DDBJ databases">
        <title>Genome sequencing of Gemmobacter.</title>
        <authorList>
            <person name="Yi H."/>
            <person name="Baek M.-G."/>
        </authorList>
    </citation>
    <scope>NUCLEOTIDE SEQUENCE [LARGE SCALE GENOMIC DNA]</scope>
    <source>
        <strain evidence="6 7">HYN0069</strain>
    </source>
</reference>
<comment type="similarity">
    <text evidence="1">Belongs to the bacterial solute-binding protein ModA family.</text>
</comment>
<dbReference type="GO" id="GO:0015689">
    <property type="term" value="P:molybdate ion transport"/>
    <property type="evidence" value="ECO:0007669"/>
    <property type="project" value="InterPro"/>
</dbReference>
<feature type="binding site" evidence="4">
    <location>
        <position position="56"/>
    </location>
    <ligand>
        <name>molybdate</name>
        <dbReference type="ChEBI" id="CHEBI:36264"/>
    </ligand>
</feature>
<dbReference type="Gene3D" id="3.40.190.10">
    <property type="entry name" value="Periplasmic binding protein-like II"/>
    <property type="match status" value="2"/>
</dbReference>
<dbReference type="OrthoDB" id="9785015at2"/>
<feature type="binding site" evidence="4">
    <location>
        <position position="167"/>
    </location>
    <ligand>
        <name>molybdate</name>
        <dbReference type="ChEBI" id="CHEBI:36264"/>
    </ligand>
</feature>
<feature type="signal peptide" evidence="5">
    <location>
        <begin position="1"/>
        <end position="19"/>
    </location>
</feature>
<feature type="binding site" evidence="4">
    <location>
        <position position="29"/>
    </location>
    <ligand>
        <name>molybdate</name>
        <dbReference type="ChEBI" id="CHEBI:36264"/>
    </ligand>
</feature>
<evidence type="ECO:0000256" key="3">
    <source>
        <dbReference type="ARBA" id="ARBA00022729"/>
    </source>
</evidence>
<protein>
    <submittedName>
        <fullName evidence="6">Molybdate ABC transporter substrate-binding protein</fullName>
    </submittedName>
</protein>
<dbReference type="PIRSF" id="PIRSF004846">
    <property type="entry name" value="ModA"/>
    <property type="match status" value="1"/>
</dbReference>
<sequence length="247" mass="25074">MRVWLAGLLVLGLATPLRAEEITVFAASSLKTALDLVAADWQAETGNVAVLSYDGSAKLAKQIEQGAPVDVFISAAADWMDVLEAGGLLAGGTRRDVLGNGLVLVAHGAAEPAEVGPELDLAAMLGGGKLAMGMIASVPAGQYGHEALVSLGLWDSVAGSVVETENVRAAVKLVGLGEAALGIVFASDAVGEAEISVVGAFPEGSHARIVYPAAVTVQGKAAGRAFVDYLSSPAAQARFRAQGFRVP</sequence>
<dbReference type="GO" id="GO:0030973">
    <property type="term" value="F:molybdate ion binding"/>
    <property type="evidence" value="ECO:0007669"/>
    <property type="project" value="TreeGrafter"/>
</dbReference>
<dbReference type="EMBL" id="CP028918">
    <property type="protein sequence ID" value="AWB49036.1"/>
    <property type="molecule type" value="Genomic_DNA"/>
</dbReference>
<gene>
    <name evidence="6" type="primary">modA</name>
    <name evidence="6" type="ORF">HYN69_11460</name>
</gene>
<keyword evidence="2 4" id="KW-0479">Metal-binding</keyword>
<evidence type="ECO:0000256" key="1">
    <source>
        <dbReference type="ARBA" id="ARBA00009175"/>
    </source>
</evidence>
<accession>A0A2S0UMK8</accession>
<dbReference type="SUPFAM" id="SSF53850">
    <property type="entry name" value="Periplasmic binding protein-like II"/>
    <property type="match status" value="1"/>
</dbReference>
<dbReference type="InterPro" id="IPR050682">
    <property type="entry name" value="ModA/WtpA"/>
</dbReference>
<proteinExistence type="inferred from homology"/>
<evidence type="ECO:0000256" key="4">
    <source>
        <dbReference type="PIRSR" id="PIRSR004846-1"/>
    </source>
</evidence>
<evidence type="ECO:0000256" key="5">
    <source>
        <dbReference type="SAM" id="SignalP"/>
    </source>
</evidence>
<dbReference type="KEGG" id="geh:HYN69_11460"/>
<keyword evidence="4" id="KW-0500">Molybdenum</keyword>
<dbReference type="Pfam" id="PF13531">
    <property type="entry name" value="SBP_bac_11"/>
    <property type="match status" value="1"/>
</dbReference>
<evidence type="ECO:0000313" key="6">
    <source>
        <dbReference type="EMBL" id="AWB49036.1"/>
    </source>
</evidence>
<dbReference type="Proteomes" id="UP000244496">
    <property type="component" value="Chromosome"/>
</dbReference>
<keyword evidence="3 5" id="KW-0732">Signal</keyword>
<dbReference type="InterPro" id="IPR005950">
    <property type="entry name" value="ModA"/>
</dbReference>
<dbReference type="GO" id="GO:0046872">
    <property type="term" value="F:metal ion binding"/>
    <property type="evidence" value="ECO:0007669"/>
    <property type="project" value="UniProtKB-KW"/>
</dbReference>
<feature type="chain" id="PRO_5015689793" evidence="5">
    <location>
        <begin position="20"/>
        <end position="247"/>
    </location>
</feature>
<organism evidence="6 7">
    <name type="scientific">Paragemmobacter aquarius</name>
    <dbReference type="NCBI Taxonomy" id="2169400"/>
    <lineage>
        <taxon>Bacteria</taxon>
        <taxon>Pseudomonadati</taxon>
        <taxon>Pseudomonadota</taxon>
        <taxon>Alphaproteobacteria</taxon>
        <taxon>Rhodobacterales</taxon>
        <taxon>Paracoccaceae</taxon>
        <taxon>Paragemmobacter</taxon>
    </lineage>
</organism>
<feature type="binding site" evidence="4">
    <location>
        <position position="140"/>
    </location>
    <ligand>
        <name>molybdate</name>
        <dbReference type="ChEBI" id="CHEBI:36264"/>
    </ligand>
</feature>
<dbReference type="NCBIfam" id="TIGR01256">
    <property type="entry name" value="modA"/>
    <property type="match status" value="1"/>
</dbReference>
<keyword evidence="7" id="KW-1185">Reference proteome</keyword>
<dbReference type="GO" id="GO:0030288">
    <property type="term" value="C:outer membrane-bounded periplasmic space"/>
    <property type="evidence" value="ECO:0007669"/>
    <property type="project" value="TreeGrafter"/>
</dbReference>
<dbReference type="AlphaFoldDB" id="A0A2S0UMK8"/>
<dbReference type="PANTHER" id="PTHR30632">
    <property type="entry name" value="MOLYBDATE-BINDING PERIPLASMIC PROTEIN"/>
    <property type="match status" value="1"/>
</dbReference>
<name>A0A2S0UMK8_9RHOB</name>
<evidence type="ECO:0000313" key="7">
    <source>
        <dbReference type="Proteomes" id="UP000244496"/>
    </source>
</evidence>
<dbReference type="PANTHER" id="PTHR30632:SF17">
    <property type="entry name" value="MOLYBDATE-BINDING PROTEIN MODA"/>
    <property type="match status" value="1"/>
</dbReference>
<evidence type="ECO:0000256" key="2">
    <source>
        <dbReference type="ARBA" id="ARBA00022723"/>
    </source>
</evidence>
<dbReference type="RefSeq" id="WP_108435854.1">
    <property type="nucleotide sequence ID" value="NZ_CP028918.1"/>
</dbReference>